<dbReference type="Proteomes" id="UP000176814">
    <property type="component" value="Unassembled WGS sequence"/>
</dbReference>
<keyword evidence="6" id="KW-1278">Translocase</keyword>
<dbReference type="SFLD" id="SFLDS00003">
    <property type="entry name" value="Haloacid_Dehalogenase"/>
    <property type="match status" value="1"/>
</dbReference>
<dbReference type="Pfam" id="PF00689">
    <property type="entry name" value="Cation_ATPase_C"/>
    <property type="match status" value="1"/>
</dbReference>
<dbReference type="InterPro" id="IPR006068">
    <property type="entry name" value="ATPase_P-typ_cation-transptr_C"/>
</dbReference>
<comment type="subcellular location">
    <subcellularLocation>
        <location evidence="1">Membrane</location>
        <topology evidence="1">Multi-pass membrane protein</topology>
    </subcellularLocation>
</comment>
<dbReference type="SUPFAM" id="SSF56784">
    <property type="entry name" value="HAD-like"/>
    <property type="match status" value="1"/>
</dbReference>
<dbReference type="NCBIfam" id="TIGR01494">
    <property type="entry name" value="ATPase_P-type"/>
    <property type="match status" value="3"/>
</dbReference>
<evidence type="ECO:0000256" key="1">
    <source>
        <dbReference type="ARBA" id="ARBA00004141"/>
    </source>
</evidence>
<evidence type="ECO:0000256" key="2">
    <source>
        <dbReference type="ARBA" id="ARBA00005675"/>
    </source>
</evidence>
<dbReference type="PANTHER" id="PTHR43294:SF20">
    <property type="entry name" value="P-TYPE ATPASE"/>
    <property type="match status" value="1"/>
</dbReference>
<dbReference type="PRINTS" id="PR00119">
    <property type="entry name" value="CATATPASE"/>
</dbReference>
<comment type="similarity">
    <text evidence="2">Belongs to the cation transport ATPase (P-type) (TC 3.A.3) family. Type IIA subfamily.</text>
</comment>
<evidence type="ECO:0000256" key="4">
    <source>
        <dbReference type="ARBA" id="ARBA00022741"/>
    </source>
</evidence>
<dbReference type="EMBL" id="MFUW01000033">
    <property type="protein sequence ID" value="OGI89142.1"/>
    <property type="molecule type" value="Genomic_DNA"/>
</dbReference>
<dbReference type="InterPro" id="IPR023299">
    <property type="entry name" value="ATPase_P-typ_cyto_dom_N"/>
</dbReference>
<evidence type="ECO:0000256" key="3">
    <source>
        <dbReference type="ARBA" id="ARBA00022692"/>
    </source>
</evidence>
<feature type="transmembrane region" description="Helical" evidence="9">
    <location>
        <begin position="91"/>
        <end position="108"/>
    </location>
</feature>
<feature type="transmembrane region" description="Helical" evidence="9">
    <location>
        <begin position="710"/>
        <end position="729"/>
    </location>
</feature>
<keyword evidence="8 9" id="KW-0472">Membrane</keyword>
<dbReference type="Pfam" id="PF00702">
    <property type="entry name" value="Hydrolase"/>
    <property type="match status" value="1"/>
</dbReference>
<dbReference type="PANTHER" id="PTHR43294">
    <property type="entry name" value="SODIUM/POTASSIUM-TRANSPORTING ATPASE SUBUNIT ALPHA"/>
    <property type="match status" value="1"/>
</dbReference>
<feature type="transmembrane region" description="Helical" evidence="9">
    <location>
        <begin position="821"/>
        <end position="839"/>
    </location>
</feature>
<evidence type="ECO:0000313" key="11">
    <source>
        <dbReference type="EMBL" id="OGI89142.1"/>
    </source>
</evidence>
<feature type="transmembrane region" description="Helical" evidence="9">
    <location>
        <begin position="277"/>
        <end position="306"/>
    </location>
</feature>
<feature type="transmembrane region" description="Helical" evidence="9">
    <location>
        <begin position="67"/>
        <end position="85"/>
    </location>
</feature>
<dbReference type="GO" id="GO:0005524">
    <property type="term" value="F:ATP binding"/>
    <property type="evidence" value="ECO:0007669"/>
    <property type="project" value="UniProtKB-KW"/>
</dbReference>
<dbReference type="SUPFAM" id="SSF81660">
    <property type="entry name" value="Metal cation-transporting ATPase, ATP-binding domain N"/>
    <property type="match status" value="1"/>
</dbReference>
<evidence type="ECO:0000256" key="8">
    <source>
        <dbReference type="ARBA" id="ARBA00023136"/>
    </source>
</evidence>
<dbReference type="InterPro" id="IPR044492">
    <property type="entry name" value="P_typ_ATPase_HD_dom"/>
</dbReference>
<name>A0A1F6X4T9_9BACT</name>
<feature type="domain" description="Cation-transporting P-type ATPase N-terminal" evidence="10">
    <location>
        <begin position="14"/>
        <end position="87"/>
    </location>
</feature>
<dbReference type="GO" id="GO:0030007">
    <property type="term" value="P:intracellular potassium ion homeostasis"/>
    <property type="evidence" value="ECO:0007669"/>
    <property type="project" value="TreeGrafter"/>
</dbReference>
<dbReference type="PRINTS" id="PR00120">
    <property type="entry name" value="HATPASE"/>
</dbReference>
<keyword evidence="5" id="KW-0067">ATP-binding</keyword>
<dbReference type="SFLD" id="SFLDF00027">
    <property type="entry name" value="p-type_atpase"/>
    <property type="match status" value="1"/>
</dbReference>
<dbReference type="GO" id="GO:0005886">
    <property type="term" value="C:plasma membrane"/>
    <property type="evidence" value="ECO:0007669"/>
    <property type="project" value="TreeGrafter"/>
</dbReference>
<dbReference type="AlphaFoldDB" id="A0A1F6X4T9"/>
<keyword evidence="4" id="KW-0547">Nucleotide-binding</keyword>
<feature type="transmembrane region" description="Helical" evidence="9">
    <location>
        <begin position="845"/>
        <end position="866"/>
    </location>
</feature>
<evidence type="ECO:0000256" key="7">
    <source>
        <dbReference type="ARBA" id="ARBA00022989"/>
    </source>
</evidence>
<dbReference type="InterPro" id="IPR050510">
    <property type="entry name" value="Cation_transp_ATPase_P-type"/>
</dbReference>
<feature type="transmembrane region" description="Helical" evidence="9">
    <location>
        <begin position="784"/>
        <end position="801"/>
    </location>
</feature>
<dbReference type="Pfam" id="PF00122">
    <property type="entry name" value="E1-E2_ATPase"/>
    <property type="match status" value="1"/>
</dbReference>
<keyword evidence="3 9" id="KW-0812">Transmembrane</keyword>
<feature type="transmembrane region" description="Helical" evidence="9">
    <location>
        <begin position="750"/>
        <end position="772"/>
    </location>
</feature>
<dbReference type="SMART" id="SM00831">
    <property type="entry name" value="Cation_ATPase_N"/>
    <property type="match status" value="1"/>
</dbReference>
<dbReference type="InterPro" id="IPR004014">
    <property type="entry name" value="ATPase_P-typ_cation-transptr_N"/>
</dbReference>
<dbReference type="InterPro" id="IPR008250">
    <property type="entry name" value="ATPase_P-typ_transduc_dom_A_sf"/>
</dbReference>
<dbReference type="SFLD" id="SFLDG00002">
    <property type="entry name" value="C1.7:_P-type_atpase_like"/>
    <property type="match status" value="1"/>
</dbReference>
<dbReference type="GO" id="GO:0005391">
    <property type="term" value="F:P-type sodium:potassium-exchanging transporter activity"/>
    <property type="evidence" value="ECO:0007669"/>
    <property type="project" value="TreeGrafter"/>
</dbReference>
<dbReference type="InterPro" id="IPR023298">
    <property type="entry name" value="ATPase_P-typ_TM_dom_sf"/>
</dbReference>
<proteinExistence type="inferred from homology"/>
<dbReference type="GO" id="GO:1902600">
    <property type="term" value="P:proton transmembrane transport"/>
    <property type="evidence" value="ECO:0007669"/>
    <property type="project" value="TreeGrafter"/>
</dbReference>
<dbReference type="InterPro" id="IPR059000">
    <property type="entry name" value="ATPase_P-type_domA"/>
</dbReference>
<keyword evidence="7 9" id="KW-1133">Transmembrane helix</keyword>
<dbReference type="GO" id="GO:1990573">
    <property type="term" value="P:potassium ion import across plasma membrane"/>
    <property type="evidence" value="ECO:0007669"/>
    <property type="project" value="TreeGrafter"/>
</dbReference>
<accession>A0A1F6X4T9</accession>
<comment type="caution">
    <text evidence="11">The sequence shown here is derived from an EMBL/GenBank/DDBJ whole genome shotgun (WGS) entry which is preliminary data.</text>
</comment>
<dbReference type="InterPro" id="IPR023214">
    <property type="entry name" value="HAD_sf"/>
</dbReference>
<dbReference type="GO" id="GO:0036376">
    <property type="term" value="P:sodium ion export across plasma membrane"/>
    <property type="evidence" value="ECO:0007669"/>
    <property type="project" value="TreeGrafter"/>
</dbReference>
<evidence type="ECO:0000313" key="12">
    <source>
        <dbReference type="Proteomes" id="UP000176814"/>
    </source>
</evidence>
<dbReference type="Pfam" id="PF00690">
    <property type="entry name" value="Cation_ATPase_N"/>
    <property type="match status" value="1"/>
</dbReference>
<dbReference type="Gene3D" id="2.70.150.10">
    <property type="entry name" value="Calcium-transporting ATPase, cytoplasmic transduction domain A"/>
    <property type="match status" value="1"/>
</dbReference>
<feature type="transmembrane region" description="Helical" evidence="9">
    <location>
        <begin position="251"/>
        <end position="271"/>
    </location>
</feature>
<dbReference type="SUPFAM" id="SSF81665">
    <property type="entry name" value="Calcium ATPase, transmembrane domain M"/>
    <property type="match status" value="1"/>
</dbReference>
<organism evidence="11 12">
    <name type="scientific">Candidatus Nomurabacteria bacterium RIFCSPLOWO2_01_FULL_40_15</name>
    <dbReference type="NCBI Taxonomy" id="1801772"/>
    <lineage>
        <taxon>Bacteria</taxon>
        <taxon>Candidatus Nomuraibacteriota</taxon>
    </lineage>
</organism>
<evidence type="ECO:0000256" key="6">
    <source>
        <dbReference type="ARBA" id="ARBA00022967"/>
    </source>
</evidence>
<gene>
    <name evidence="11" type="ORF">A2911_01000</name>
</gene>
<evidence type="ECO:0000259" key="10">
    <source>
        <dbReference type="SMART" id="SM00831"/>
    </source>
</evidence>
<dbReference type="InterPro" id="IPR001757">
    <property type="entry name" value="P_typ_ATPase"/>
</dbReference>
<feature type="transmembrane region" description="Helical" evidence="9">
    <location>
        <begin position="680"/>
        <end position="704"/>
    </location>
</feature>
<sequence>MFEEKISSKQVIAQPWASSPDEVILKLETTSTGIGDKEALARLSQYGSNTFHSKEKVRTVFLFFKQFVNPLIFLLIAAAVITGVLHAGLDTWVIAFAVLLNVLLGFYHEYHAENTLSKLTTYIKDRARVIRGGREQEIDSSLLVPGDIIKLSYGARIPADARIISLNNFRVDEAILTGESMPVEKKENLIASSAIVAERTNIAHAGSLVVDGYATAVVYATGNFTEIGKIAGVVSKIKRVKTPLQKGINRLAWLIFVVALVVVTVILILGVSSGQPLLSMLLLSAAVAVGAVPEALPIVLTIILAIGAERIASKKGIIRQLAAAETLGSTTLIMTDKTGTLTLADMQLVGIYPTNFLLSQSPDSSSRNTSFSNEQKKLLELSLANVDVSVENPDEDKTKWTFRGRPFEVNIVKACNLHNIPLDAILALSSSIVLPFNSTNKFSIAEKDGEYIFMGAPEILLRKSDVSKEEYLKLESWIETTSREGKRIIGIATFSKAHNKHAKKYFSPEEAKGISFLGMFVFYDPVRKEVPAAIKNIESHGVKMVLVTGDLVGTAISVAKSLDWAVLPEEVLIGNNLRNLSDDELFTIIPKIKIFARVTPEDKLRIGQLYRKHGEIVAMTGDGVNDAPALKAMDIGISLGSGSDVAKSAADLVLLDDNFKTISLAIDEGRRILSNVRKAFVYLISNSLDEVVVIGGSLILGLAFPLTALQIIWVNLFTGSLPALSFAFDENFDKEKYSGKDLGLIFTREVKVLAFGVGMVSSLLLLVLYYILIKIGLNIEIARSIFFVCFSSYILVIAFSFRSLYRPLFSYSVFSNKQLNVSILVALGLLIMTMTVPFMREIFDLAPLPLSSIPFIVFWLGLNVLLIEGTKFFLRRTDHIFSKFFRRKKPKQ</sequence>
<dbReference type="SUPFAM" id="SSF81653">
    <property type="entry name" value="Calcium ATPase, transduction domain A"/>
    <property type="match status" value="1"/>
</dbReference>
<dbReference type="Gene3D" id="3.40.1110.10">
    <property type="entry name" value="Calcium-transporting ATPase, cytoplasmic domain N"/>
    <property type="match status" value="1"/>
</dbReference>
<evidence type="ECO:0000256" key="9">
    <source>
        <dbReference type="SAM" id="Phobius"/>
    </source>
</evidence>
<dbReference type="Gene3D" id="3.40.50.1000">
    <property type="entry name" value="HAD superfamily/HAD-like"/>
    <property type="match status" value="1"/>
</dbReference>
<dbReference type="InterPro" id="IPR018303">
    <property type="entry name" value="ATPase_P-typ_P_site"/>
</dbReference>
<evidence type="ECO:0000256" key="5">
    <source>
        <dbReference type="ARBA" id="ARBA00022840"/>
    </source>
</evidence>
<reference evidence="11 12" key="1">
    <citation type="journal article" date="2016" name="Nat. Commun.">
        <title>Thousands of microbial genomes shed light on interconnected biogeochemical processes in an aquifer system.</title>
        <authorList>
            <person name="Anantharaman K."/>
            <person name="Brown C.T."/>
            <person name="Hug L.A."/>
            <person name="Sharon I."/>
            <person name="Castelle C.J."/>
            <person name="Probst A.J."/>
            <person name="Thomas B.C."/>
            <person name="Singh A."/>
            <person name="Wilkins M.J."/>
            <person name="Karaoz U."/>
            <person name="Brodie E.L."/>
            <person name="Williams K.H."/>
            <person name="Hubbard S.S."/>
            <person name="Banfield J.F."/>
        </authorList>
    </citation>
    <scope>NUCLEOTIDE SEQUENCE [LARGE SCALE GENOMIC DNA]</scope>
</reference>
<dbReference type="InterPro" id="IPR036412">
    <property type="entry name" value="HAD-like_sf"/>
</dbReference>
<dbReference type="GO" id="GO:0006883">
    <property type="term" value="P:intracellular sodium ion homeostasis"/>
    <property type="evidence" value="ECO:0007669"/>
    <property type="project" value="TreeGrafter"/>
</dbReference>
<dbReference type="GO" id="GO:0016887">
    <property type="term" value="F:ATP hydrolysis activity"/>
    <property type="evidence" value="ECO:0007669"/>
    <property type="project" value="InterPro"/>
</dbReference>
<dbReference type="Gene3D" id="1.20.1110.10">
    <property type="entry name" value="Calcium-transporting ATPase, transmembrane domain"/>
    <property type="match status" value="1"/>
</dbReference>
<dbReference type="PROSITE" id="PS00154">
    <property type="entry name" value="ATPASE_E1_E2"/>
    <property type="match status" value="1"/>
</dbReference>
<protein>
    <recommendedName>
        <fullName evidence="10">Cation-transporting P-type ATPase N-terminal domain-containing protein</fullName>
    </recommendedName>
</protein>